<feature type="transmembrane region" description="Helical" evidence="4">
    <location>
        <begin position="120"/>
        <end position="140"/>
    </location>
</feature>
<dbReference type="PANTHER" id="PTHR25465:SF5">
    <property type="entry name" value="E3 UBIQUITIN_ISG15 LIGASE TRIM25-RELATED"/>
    <property type="match status" value="1"/>
</dbReference>
<dbReference type="InterPro" id="IPR051051">
    <property type="entry name" value="E3_ubiq-ligase_TRIM/RNF"/>
</dbReference>
<keyword evidence="3" id="KW-0862">Zinc</keyword>
<protein>
    <recommendedName>
        <fullName evidence="7">RING-type domain-containing protein</fullName>
    </recommendedName>
</protein>
<keyword evidence="4" id="KW-0472">Membrane</keyword>
<dbReference type="PANTHER" id="PTHR25465">
    <property type="entry name" value="B-BOX DOMAIN CONTAINING"/>
    <property type="match status" value="1"/>
</dbReference>
<keyword evidence="6" id="KW-1185">Reference proteome</keyword>
<evidence type="ECO:0008006" key="7">
    <source>
        <dbReference type="Google" id="ProtNLM"/>
    </source>
</evidence>
<organism evidence="5 6">
    <name type="scientific">Esox lucius</name>
    <name type="common">Northern pike</name>
    <dbReference type="NCBI Taxonomy" id="8010"/>
    <lineage>
        <taxon>Eukaryota</taxon>
        <taxon>Metazoa</taxon>
        <taxon>Chordata</taxon>
        <taxon>Craniata</taxon>
        <taxon>Vertebrata</taxon>
        <taxon>Euteleostomi</taxon>
        <taxon>Actinopterygii</taxon>
        <taxon>Neopterygii</taxon>
        <taxon>Teleostei</taxon>
        <taxon>Protacanthopterygii</taxon>
        <taxon>Esociformes</taxon>
        <taxon>Esocidae</taxon>
        <taxon>Esox</taxon>
    </lineage>
</organism>
<gene>
    <name evidence="5" type="primary">MFAP5</name>
</gene>
<proteinExistence type="predicted"/>
<name>A0AAY5KJE7_ESOLU</name>
<keyword evidence="4" id="KW-1133">Transmembrane helix</keyword>
<evidence type="ECO:0000256" key="2">
    <source>
        <dbReference type="ARBA" id="ARBA00022771"/>
    </source>
</evidence>
<dbReference type="GO" id="GO:0008270">
    <property type="term" value="F:zinc ion binding"/>
    <property type="evidence" value="ECO:0007669"/>
    <property type="project" value="UniProtKB-KW"/>
</dbReference>
<evidence type="ECO:0000256" key="4">
    <source>
        <dbReference type="SAM" id="Phobius"/>
    </source>
</evidence>
<reference evidence="5 6" key="1">
    <citation type="submission" date="2020-02" db="EMBL/GenBank/DDBJ databases">
        <title>Esox lucius (northern pike) genome, fEsoLuc1, primary haplotype.</title>
        <authorList>
            <person name="Myers G."/>
            <person name="Karagic N."/>
            <person name="Meyer A."/>
            <person name="Pippel M."/>
            <person name="Reichard M."/>
            <person name="Winkler S."/>
            <person name="Tracey A."/>
            <person name="Sims Y."/>
            <person name="Howe K."/>
            <person name="Rhie A."/>
            <person name="Formenti G."/>
            <person name="Durbin R."/>
            <person name="Fedrigo O."/>
            <person name="Jarvis E.D."/>
        </authorList>
    </citation>
    <scope>NUCLEOTIDE SEQUENCE [LARGE SCALE GENOMIC DNA]</scope>
</reference>
<evidence type="ECO:0000313" key="6">
    <source>
        <dbReference type="Proteomes" id="UP000265140"/>
    </source>
</evidence>
<keyword evidence="4" id="KW-0812">Transmembrane</keyword>
<evidence type="ECO:0000313" key="5">
    <source>
        <dbReference type="Ensembl" id="ENSELUP00000089248.1"/>
    </source>
</evidence>
<reference evidence="5" key="2">
    <citation type="submission" date="2025-08" db="UniProtKB">
        <authorList>
            <consortium name="Ensembl"/>
        </authorList>
    </citation>
    <scope>IDENTIFICATION</scope>
</reference>
<dbReference type="Proteomes" id="UP000265140">
    <property type="component" value="Chromosome 5"/>
</dbReference>
<sequence>MGCIKDCLDQEDDKGIYSCPQCRQTFIPRPVINRNTILAELVENLKKTRLQAAPPDNYYAGPGDVECDSCTGRKLKAVKSCLVCLASYCETHLQPLKSTSWSKPPNNYRRRSVLIMTNCWRFTVVLISSVSVFFVCWMNIKDMIQSQLHRKGLRNKDRNIWNPRRELGRERRRFRS</sequence>
<dbReference type="AlphaFoldDB" id="A0AAY5KJE7"/>
<dbReference type="GeneTree" id="ENSGT01150000286899"/>
<reference evidence="5" key="3">
    <citation type="submission" date="2025-09" db="UniProtKB">
        <authorList>
            <consortium name="Ensembl"/>
        </authorList>
    </citation>
    <scope>IDENTIFICATION</scope>
</reference>
<dbReference type="SUPFAM" id="SSF57850">
    <property type="entry name" value="RING/U-box"/>
    <property type="match status" value="1"/>
</dbReference>
<keyword evidence="2" id="KW-0863">Zinc-finger</keyword>
<accession>A0AAY5KJE7</accession>
<evidence type="ECO:0000256" key="1">
    <source>
        <dbReference type="ARBA" id="ARBA00022723"/>
    </source>
</evidence>
<dbReference type="Ensembl" id="ENSELUT00000109640.1">
    <property type="protein sequence ID" value="ENSELUP00000089248.1"/>
    <property type="gene ID" value="ENSELUG00000036908.1"/>
</dbReference>
<evidence type="ECO:0000256" key="3">
    <source>
        <dbReference type="ARBA" id="ARBA00022833"/>
    </source>
</evidence>
<keyword evidence="1" id="KW-0479">Metal-binding</keyword>
<dbReference type="Gene3D" id="4.10.830.40">
    <property type="match status" value="1"/>
</dbReference>